<reference evidence="1 2" key="1">
    <citation type="journal article" date="2019" name="Sci. Rep.">
        <title>Orb-weaving spider Araneus ventricosus genome elucidates the spidroin gene catalogue.</title>
        <authorList>
            <person name="Kono N."/>
            <person name="Nakamura H."/>
            <person name="Ohtoshi R."/>
            <person name="Moran D.A.P."/>
            <person name="Shinohara A."/>
            <person name="Yoshida Y."/>
            <person name="Fujiwara M."/>
            <person name="Mori M."/>
            <person name="Tomita M."/>
            <person name="Arakawa K."/>
        </authorList>
    </citation>
    <scope>NUCLEOTIDE SEQUENCE [LARGE SCALE GENOMIC DNA]</scope>
</reference>
<dbReference type="AlphaFoldDB" id="A0A4Y2JWT6"/>
<accession>A0A4Y2JWT6</accession>
<feature type="non-terminal residue" evidence="1">
    <location>
        <position position="1"/>
    </location>
</feature>
<name>A0A4Y2JWT6_ARAVE</name>
<sequence>DISLLNTTMTMEFHSDHVTTRDGFQFNVHQELCDLSTNAPVFTSELHTSVAETTTDVNVSTSTPLTE</sequence>
<gene>
    <name evidence="1" type="ORF">AVEN_119559_1</name>
</gene>
<evidence type="ECO:0000313" key="1">
    <source>
        <dbReference type="EMBL" id="GBM94761.1"/>
    </source>
</evidence>
<comment type="caution">
    <text evidence="1">The sequence shown here is derived from an EMBL/GenBank/DDBJ whole genome shotgun (WGS) entry which is preliminary data.</text>
</comment>
<dbReference type="Proteomes" id="UP000499080">
    <property type="component" value="Unassembled WGS sequence"/>
</dbReference>
<dbReference type="OrthoDB" id="6369184at2759"/>
<keyword evidence="2" id="KW-1185">Reference proteome</keyword>
<proteinExistence type="predicted"/>
<organism evidence="1 2">
    <name type="scientific">Araneus ventricosus</name>
    <name type="common">Orbweaver spider</name>
    <name type="synonym">Epeira ventricosa</name>
    <dbReference type="NCBI Taxonomy" id="182803"/>
    <lineage>
        <taxon>Eukaryota</taxon>
        <taxon>Metazoa</taxon>
        <taxon>Ecdysozoa</taxon>
        <taxon>Arthropoda</taxon>
        <taxon>Chelicerata</taxon>
        <taxon>Arachnida</taxon>
        <taxon>Araneae</taxon>
        <taxon>Araneomorphae</taxon>
        <taxon>Entelegynae</taxon>
        <taxon>Araneoidea</taxon>
        <taxon>Araneidae</taxon>
        <taxon>Araneus</taxon>
    </lineage>
</organism>
<protein>
    <submittedName>
        <fullName evidence="1">Uncharacterized protein</fullName>
    </submittedName>
</protein>
<evidence type="ECO:0000313" key="2">
    <source>
        <dbReference type="Proteomes" id="UP000499080"/>
    </source>
</evidence>
<dbReference type="EMBL" id="BGPR01112333">
    <property type="protein sequence ID" value="GBM94761.1"/>
    <property type="molecule type" value="Genomic_DNA"/>
</dbReference>